<feature type="transmembrane region" description="Helical" evidence="1">
    <location>
        <begin position="109"/>
        <end position="131"/>
    </location>
</feature>
<gene>
    <name evidence="2" type="ORF">EIP75_04140</name>
</gene>
<protein>
    <recommendedName>
        <fullName evidence="4">Transmembrane protein</fullName>
    </recommendedName>
</protein>
<dbReference type="AlphaFoldDB" id="A0A3R8S9Y5"/>
<feature type="transmembrane region" description="Helical" evidence="1">
    <location>
        <begin position="61"/>
        <end position="85"/>
    </location>
</feature>
<keyword evidence="1" id="KW-1133">Transmembrane helix</keyword>
<reference evidence="2 3" key="1">
    <citation type="submission" date="2018-12" db="EMBL/GenBank/DDBJ databases">
        <title>The whole draft genome of Aquabacterium sp. SJQ9.</title>
        <authorList>
            <person name="Sun L."/>
            <person name="Gao X."/>
            <person name="Chen W."/>
            <person name="Huang K."/>
        </authorList>
    </citation>
    <scope>NUCLEOTIDE SEQUENCE [LARGE SCALE GENOMIC DNA]</scope>
    <source>
        <strain evidence="2 3">SJQ9</strain>
    </source>
</reference>
<evidence type="ECO:0008006" key="4">
    <source>
        <dbReference type="Google" id="ProtNLM"/>
    </source>
</evidence>
<sequence length="268" mass="27711">MPTDATAPATSLATLSAVSWGAVFAGAAGAAALSLILLILGTGLGLAAFSPWTGAGVSATTFGVTAILWVTLTQLAASGLGGYLAGRLRTKWTGLHTDETYFRDTAHGFLAWSVASLATAAVLTGTIGAILGQGAQVAADRPVVTQGRAADGYFIDTLFRPDPARGAVIVATPAPDAEAARIFAKGLREGALLDEDVRYLGQVVAQRTGLTQPVAERRVTDTFERTKQAADKAAQATAHASLWMFISLLAGAFVASWFATYGGRRRDL</sequence>
<proteinExistence type="predicted"/>
<organism evidence="2 3">
    <name type="scientific">Aquabacterium soli</name>
    <dbReference type="NCBI Taxonomy" id="2493092"/>
    <lineage>
        <taxon>Bacteria</taxon>
        <taxon>Pseudomonadati</taxon>
        <taxon>Pseudomonadota</taxon>
        <taxon>Betaproteobacteria</taxon>
        <taxon>Burkholderiales</taxon>
        <taxon>Aquabacterium</taxon>
    </lineage>
</organism>
<dbReference type="EMBL" id="RSED01000003">
    <property type="protein sequence ID" value="RRS05665.1"/>
    <property type="molecule type" value="Genomic_DNA"/>
</dbReference>
<accession>A0A3R8S9Y5</accession>
<keyword evidence="3" id="KW-1185">Reference proteome</keyword>
<keyword evidence="1" id="KW-0472">Membrane</keyword>
<feature type="transmembrane region" description="Helical" evidence="1">
    <location>
        <begin position="20"/>
        <end position="49"/>
    </location>
</feature>
<name>A0A3R8S9Y5_9BURK</name>
<keyword evidence="1" id="KW-0812">Transmembrane</keyword>
<dbReference type="OrthoDB" id="7032238at2"/>
<dbReference type="Proteomes" id="UP000269265">
    <property type="component" value="Unassembled WGS sequence"/>
</dbReference>
<evidence type="ECO:0000313" key="2">
    <source>
        <dbReference type="EMBL" id="RRS05665.1"/>
    </source>
</evidence>
<evidence type="ECO:0000313" key="3">
    <source>
        <dbReference type="Proteomes" id="UP000269265"/>
    </source>
</evidence>
<comment type="caution">
    <text evidence="2">The sequence shown here is derived from an EMBL/GenBank/DDBJ whole genome shotgun (WGS) entry which is preliminary data.</text>
</comment>
<feature type="transmembrane region" description="Helical" evidence="1">
    <location>
        <begin position="242"/>
        <end position="262"/>
    </location>
</feature>
<evidence type="ECO:0000256" key="1">
    <source>
        <dbReference type="SAM" id="Phobius"/>
    </source>
</evidence>